<proteinExistence type="predicted"/>
<feature type="compositionally biased region" description="Basic and acidic residues" evidence="1">
    <location>
        <begin position="61"/>
        <end position="87"/>
    </location>
</feature>
<feature type="region of interest" description="Disordered" evidence="1">
    <location>
        <begin position="59"/>
        <end position="87"/>
    </location>
</feature>
<keyword evidence="2" id="KW-0472">Membrane</keyword>
<protein>
    <submittedName>
        <fullName evidence="3">Uncharacterized protein</fullName>
    </submittedName>
</protein>
<dbReference type="AlphaFoldDB" id="A0A0Q3LXY1"/>
<accession>A0A0Q3LXY1</accession>
<name>A0A0Q3LXY1_AMAAE</name>
<evidence type="ECO:0000313" key="3">
    <source>
        <dbReference type="EMBL" id="KQK75357.1"/>
    </source>
</evidence>
<keyword evidence="4" id="KW-1185">Reference proteome</keyword>
<evidence type="ECO:0000256" key="1">
    <source>
        <dbReference type="SAM" id="MobiDB-lite"/>
    </source>
</evidence>
<feature type="transmembrane region" description="Helical" evidence="2">
    <location>
        <begin position="91"/>
        <end position="111"/>
    </location>
</feature>
<keyword evidence="2" id="KW-1133">Transmembrane helix</keyword>
<dbReference type="EMBL" id="LMAW01002945">
    <property type="protein sequence ID" value="KQK75357.1"/>
    <property type="molecule type" value="Genomic_DNA"/>
</dbReference>
<gene>
    <name evidence="3" type="ORF">AAES_147344</name>
</gene>
<reference evidence="3 4" key="1">
    <citation type="submission" date="2015-10" db="EMBL/GenBank/DDBJ databases">
        <authorList>
            <person name="Gilbert D.G."/>
        </authorList>
    </citation>
    <scope>NUCLEOTIDE SEQUENCE [LARGE SCALE GENOMIC DNA]</scope>
    <source>
        <strain evidence="3">FVVF132</strain>
    </source>
</reference>
<dbReference type="Proteomes" id="UP000051836">
    <property type="component" value="Unassembled WGS sequence"/>
</dbReference>
<organism evidence="3 4">
    <name type="scientific">Amazona aestiva</name>
    <name type="common">Blue-fronted Amazon parrot</name>
    <dbReference type="NCBI Taxonomy" id="12930"/>
    <lineage>
        <taxon>Eukaryota</taxon>
        <taxon>Metazoa</taxon>
        <taxon>Chordata</taxon>
        <taxon>Craniata</taxon>
        <taxon>Vertebrata</taxon>
        <taxon>Euteleostomi</taxon>
        <taxon>Archelosauria</taxon>
        <taxon>Archosauria</taxon>
        <taxon>Dinosauria</taxon>
        <taxon>Saurischia</taxon>
        <taxon>Theropoda</taxon>
        <taxon>Coelurosauria</taxon>
        <taxon>Aves</taxon>
        <taxon>Neognathae</taxon>
        <taxon>Neoaves</taxon>
        <taxon>Telluraves</taxon>
        <taxon>Australaves</taxon>
        <taxon>Psittaciformes</taxon>
        <taxon>Psittacidae</taxon>
        <taxon>Amazona</taxon>
    </lineage>
</organism>
<sequence length="112" mass="12484">MRGDREVQSQNIYRRGWMISQSLECESFCQLHCQLWLSNWPGLYPRSVVGNTKEQGFGWPKSKDVAKDMKQGSDRAPKGTEVHGEQDSRGVTLGGLIMAMIIGSLAIDIAVD</sequence>
<comment type="caution">
    <text evidence="3">The sequence shown here is derived from an EMBL/GenBank/DDBJ whole genome shotgun (WGS) entry which is preliminary data.</text>
</comment>
<evidence type="ECO:0000313" key="4">
    <source>
        <dbReference type="Proteomes" id="UP000051836"/>
    </source>
</evidence>
<keyword evidence="2" id="KW-0812">Transmembrane</keyword>
<evidence type="ECO:0000256" key="2">
    <source>
        <dbReference type="SAM" id="Phobius"/>
    </source>
</evidence>